<evidence type="ECO:0000256" key="8">
    <source>
        <dbReference type="SAM" id="Phobius"/>
    </source>
</evidence>
<feature type="transmembrane region" description="Helical" evidence="8">
    <location>
        <begin position="342"/>
        <end position="363"/>
    </location>
</feature>
<dbReference type="FunCoup" id="A0A6L2PF74">
    <property type="interactions" value="429"/>
</dbReference>
<organism evidence="10 11">
    <name type="scientific">Coptotermes formosanus</name>
    <name type="common">Formosan subterranean termite</name>
    <dbReference type="NCBI Taxonomy" id="36987"/>
    <lineage>
        <taxon>Eukaryota</taxon>
        <taxon>Metazoa</taxon>
        <taxon>Ecdysozoa</taxon>
        <taxon>Arthropoda</taxon>
        <taxon>Hexapoda</taxon>
        <taxon>Insecta</taxon>
        <taxon>Pterygota</taxon>
        <taxon>Neoptera</taxon>
        <taxon>Polyneoptera</taxon>
        <taxon>Dictyoptera</taxon>
        <taxon>Blattodea</taxon>
        <taxon>Blattoidea</taxon>
        <taxon>Termitoidae</taxon>
        <taxon>Rhinotermitidae</taxon>
        <taxon>Coptotermes</taxon>
    </lineage>
</organism>
<keyword evidence="2" id="KW-0813">Transport</keyword>
<dbReference type="OrthoDB" id="200954at2759"/>
<dbReference type="EMBL" id="BLKM01000110">
    <property type="protein sequence ID" value="GFG29048.1"/>
    <property type="molecule type" value="Genomic_DNA"/>
</dbReference>
<dbReference type="GO" id="GO:0016020">
    <property type="term" value="C:membrane"/>
    <property type="evidence" value="ECO:0007669"/>
    <property type="project" value="UniProtKB-SubCell"/>
</dbReference>
<dbReference type="GO" id="GO:0006882">
    <property type="term" value="P:intracellular zinc ion homeostasis"/>
    <property type="evidence" value="ECO:0007669"/>
    <property type="project" value="TreeGrafter"/>
</dbReference>
<proteinExistence type="inferred from homology"/>
<dbReference type="GO" id="GO:0005385">
    <property type="term" value="F:zinc ion transmembrane transporter activity"/>
    <property type="evidence" value="ECO:0007669"/>
    <property type="project" value="TreeGrafter"/>
</dbReference>
<protein>
    <recommendedName>
        <fullName evidence="12">Zinc transporter SLC39A7</fullName>
    </recommendedName>
</protein>
<evidence type="ECO:0000256" key="6">
    <source>
        <dbReference type="ARBA" id="ARBA00038485"/>
    </source>
</evidence>
<dbReference type="AlphaFoldDB" id="A0A6L2PF74"/>
<feature type="compositionally biased region" description="Basic and acidic residues" evidence="7">
    <location>
        <begin position="247"/>
        <end position="256"/>
    </location>
</feature>
<accession>A0A6L2PF74</accession>
<comment type="subcellular location">
    <subcellularLocation>
        <location evidence="1">Membrane</location>
        <topology evidence="1">Multi-pass membrane protein</topology>
    </subcellularLocation>
</comment>
<evidence type="ECO:0000256" key="3">
    <source>
        <dbReference type="ARBA" id="ARBA00022692"/>
    </source>
</evidence>
<dbReference type="PANTHER" id="PTHR16950:SF25">
    <property type="entry name" value="ZINC TRANSPORTER SLC39A7"/>
    <property type="match status" value="1"/>
</dbReference>
<dbReference type="Pfam" id="PF02535">
    <property type="entry name" value="Zip"/>
    <property type="match status" value="1"/>
</dbReference>
<sequence>MLGEPMFCKSFVVTALLGVLLILIFLDLPLLCESQHSDHGHLHAHMHDEHHGHSHGNLHHESPSFKYSKEANLMYETPSHSLEGGHVKAEKEVKDTFTLWIQAIGSTLLISVAPFFILFLVPLDNTKEKEPLLKILLSFASGSLLGDAFLHLIPHALLAHSEHSSHTHTHTHSHSHGEDDFHGHDMVVGFWVLFGIIAFLMVEKFVRLVKGGHGHSHSSHTSALPSKSDDHDGKETKSGNSKSSSGKKHDVRENDIHKRKKQREHTDESAANQENEIKVSGYLNLAADFTHNFTDGLAIGASYLAGKNIGVITTVTILLHEVPHEIGDFAILIQSGCNRRKAIFLQLSTALGAITGTVASLLVEGEVATSWILPFTAGGFIYIATVSVIPELLEDTKLWQSVKEIIALLVGVYMMVLIAEYE</sequence>
<keyword evidence="5 8" id="KW-0472">Membrane</keyword>
<feature type="transmembrane region" description="Helical" evidence="8">
    <location>
        <begin position="405"/>
        <end position="421"/>
    </location>
</feature>
<evidence type="ECO:0000256" key="1">
    <source>
        <dbReference type="ARBA" id="ARBA00004141"/>
    </source>
</evidence>
<evidence type="ECO:0000256" key="7">
    <source>
        <dbReference type="SAM" id="MobiDB-lite"/>
    </source>
</evidence>
<feature type="transmembrane region" description="Helical" evidence="8">
    <location>
        <begin position="188"/>
        <end position="206"/>
    </location>
</feature>
<keyword evidence="9" id="KW-0732">Signal</keyword>
<dbReference type="Proteomes" id="UP000502823">
    <property type="component" value="Unassembled WGS sequence"/>
</dbReference>
<feature type="transmembrane region" description="Helical" evidence="8">
    <location>
        <begin position="135"/>
        <end position="153"/>
    </location>
</feature>
<name>A0A6L2PF74_COPFO</name>
<keyword evidence="4 8" id="KW-1133">Transmembrane helix</keyword>
<feature type="signal peptide" evidence="9">
    <location>
        <begin position="1"/>
        <end position="34"/>
    </location>
</feature>
<reference evidence="11" key="1">
    <citation type="submission" date="2020-01" db="EMBL/GenBank/DDBJ databases">
        <title>Draft genome sequence of the Termite Coptotermes fromosanus.</title>
        <authorList>
            <person name="Itakura S."/>
            <person name="Yosikawa Y."/>
            <person name="Umezawa K."/>
        </authorList>
    </citation>
    <scope>NUCLEOTIDE SEQUENCE [LARGE SCALE GENOMIC DNA]</scope>
</reference>
<evidence type="ECO:0000256" key="2">
    <source>
        <dbReference type="ARBA" id="ARBA00022448"/>
    </source>
</evidence>
<dbReference type="InterPro" id="IPR003689">
    <property type="entry name" value="ZIP"/>
</dbReference>
<keyword evidence="11" id="KW-1185">Reference proteome</keyword>
<feature type="transmembrane region" description="Helical" evidence="8">
    <location>
        <begin position="99"/>
        <end position="123"/>
    </location>
</feature>
<evidence type="ECO:0000256" key="5">
    <source>
        <dbReference type="ARBA" id="ARBA00023136"/>
    </source>
</evidence>
<comment type="similarity">
    <text evidence="6">Belongs to the ZIP transporter (TC 2.A.5) family. KE4/Catsup subfamily.</text>
</comment>
<evidence type="ECO:0000313" key="11">
    <source>
        <dbReference type="Proteomes" id="UP000502823"/>
    </source>
</evidence>
<evidence type="ECO:0000256" key="9">
    <source>
        <dbReference type="SAM" id="SignalP"/>
    </source>
</evidence>
<feature type="chain" id="PRO_5026717809" description="Zinc transporter SLC39A7" evidence="9">
    <location>
        <begin position="35"/>
        <end position="422"/>
    </location>
</feature>
<dbReference type="InParanoid" id="A0A6L2PF74"/>
<evidence type="ECO:0008006" key="12">
    <source>
        <dbReference type="Google" id="ProtNLM"/>
    </source>
</evidence>
<feature type="region of interest" description="Disordered" evidence="7">
    <location>
        <begin position="215"/>
        <end position="273"/>
    </location>
</feature>
<keyword evidence="3 8" id="KW-0812">Transmembrane</keyword>
<evidence type="ECO:0000313" key="10">
    <source>
        <dbReference type="EMBL" id="GFG29048.1"/>
    </source>
</evidence>
<feature type="transmembrane region" description="Helical" evidence="8">
    <location>
        <begin position="369"/>
        <end position="393"/>
    </location>
</feature>
<comment type="caution">
    <text evidence="10">The sequence shown here is derived from an EMBL/GenBank/DDBJ whole genome shotgun (WGS) entry which is preliminary data.</text>
</comment>
<feature type="compositionally biased region" description="Basic and acidic residues" evidence="7">
    <location>
        <begin position="227"/>
        <end position="237"/>
    </location>
</feature>
<evidence type="ECO:0000256" key="4">
    <source>
        <dbReference type="ARBA" id="ARBA00022989"/>
    </source>
</evidence>
<dbReference type="PANTHER" id="PTHR16950">
    <property type="entry name" value="ZINC TRANSPORTER SLC39A7 HISTIDINE-RICH MEMBRANE PROTEIN KE4"/>
    <property type="match status" value="1"/>
</dbReference>
<gene>
    <name evidence="10" type="ORF">Cfor_02078</name>
</gene>